<dbReference type="InterPro" id="IPR037401">
    <property type="entry name" value="SnoaL-like"/>
</dbReference>
<evidence type="ECO:0000259" key="1">
    <source>
        <dbReference type="Pfam" id="PF12680"/>
    </source>
</evidence>
<proteinExistence type="predicted"/>
<comment type="caution">
    <text evidence="2">The sequence shown here is derived from an EMBL/GenBank/DDBJ whole genome shotgun (WGS) entry which is preliminary data.</text>
</comment>
<dbReference type="Gene3D" id="3.10.450.50">
    <property type="match status" value="1"/>
</dbReference>
<dbReference type="Pfam" id="PF12680">
    <property type="entry name" value="SnoaL_2"/>
    <property type="match status" value="1"/>
</dbReference>
<evidence type="ECO:0000313" key="3">
    <source>
        <dbReference type="Proteomes" id="UP000448575"/>
    </source>
</evidence>
<feature type="domain" description="SnoaL-like" evidence="1">
    <location>
        <begin position="14"/>
        <end position="105"/>
    </location>
</feature>
<reference evidence="2 3" key="1">
    <citation type="submission" date="2019-12" db="EMBL/GenBank/DDBJ databases">
        <title>Novel species isolated from a subtropical stream in China.</title>
        <authorList>
            <person name="Lu H."/>
        </authorList>
    </citation>
    <scope>NUCLEOTIDE SEQUENCE [LARGE SCALE GENOMIC DNA]</scope>
    <source>
        <strain evidence="2 3">DS3</strain>
    </source>
</reference>
<dbReference type="Proteomes" id="UP000448575">
    <property type="component" value="Unassembled WGS sequence"/>
</dbReference>
<accession>A0A6N9HDD5</accession>
<evidence type="ECO:0000313" key="2">
    <source>
        <dbReference type="EMBL" id="MYN01162.1"/>
    </source>
</evidence>
<protein>
    <submittedName>
        <fullName evidence="2">Nuclear transport factor 2 family protein</fullName>
    </submittedName>
</protein>
<organism evidence="2 3">
    <name type="scientific">Pseudoduganella guangdongensis</name>
    <dbReference type="NCBI Taxonomy" id="2692179"/>
    <lineage>
        <taxon>Bacteria</taxon>
        <taxon>Pseudomonadati</taxon>
        <taxon>Pseudomonadota</taxon>
        <taxon>Betaproteobacteria</taxon>
        <taxon>Burkholderiales</taxon>
        <taxon>Oxalobacteraceae</taxon>
        <taxon>Telluria group</taxon>
        <taxon>Pseudoduganella</taxon>
    </lineage>
</organism>
<dbReference type="InterPro" id="IPR032710">
    <property type="entry name" value="NTF2-like_dom_sf"/>
</dbReference>
<sequence length="131" mass="14541">MKNTPNQNKALVLEAMTALFQRRDPAAVAHYYAADYVQHNPGIAQGRQALQDLVGQLSSEVFYEPGLMIAEGDYVAIHGRIRGWAPTPQVVVDIFRIEDGLLAEHWDVLQDEVSPIQFAHDGKRDGNDSGQ</sequence>
<name>A0A6N9HDD5_9BURK</name>
<dbReference type="EMBL" id="WWCJ01000002">
    <property type="protein sequence ID" value="MYN01162.1"/>
    <property type="molecule type" value="Genomic_DNA"/>
</dbReference>
<dbReference type="SUPFAM" id="SSF54427">
    <property type="entry name" value="NTF2-like"/>
    <property type="match status" value="1"/>
</dbReference>
<dbReference type="AlphaFoldDB" id="A0A6N9HDD5"/>
<keyword evidence="3" id="KW-1185">Reference proteome</keyword>
<gene>
    <name evidence="2" type="ORF">GTP41_03520</name>
</gene>
<dbReference type="RefSeq" id="WP_161024178.1">
    <property type="nucleotide sequence ID" value="NZ_WWCJ01000002.1"/>
</dbReference>